<evidence type="ECO:0000313" key="2">
    <source>
        <dbReference type="EMBL" id="KAK9290411.1"/>
    </source>
</evidence>
<accession>A0AAP0X4P0</accession>
<feature type="chain" id="PRO_5042952044" evidence="1">
    <location>
        <begin position="25"/>
        <end position="114"/>
    </location>
</feature>
<dbReference type="EMBL" id="JBBPBK010000002">
    <property type="protein sequence ID" value="KAK9290411.1"/>
    <property type="molecule type" value="Genomic_DNA"/>
</dbReference>
<comment type="caution">
    <text evidence="2">The sequence shown here is derived from an EMBL/GenBank/DDBJ whole genome shotgun (WGS) entry which is preliminary data.</text>
</comment>
<keyword evidence="1" id="KW-0732">Signal</keyword>
<dbReference type="Proteomes" id="UP001415857">
    <property type="component" value="Unassembled WGS sequence"/>
</dbReference>
<evidence type="ECO:0000256" key="1">
    <source>
        <dbReference type="SAM" id="SignalP"/>
    </source>
</evidence>
<dbReference type="AlphaFoldDB" id="A0AAP0X4P0"/>
<protein>
    <submittedName>
        <fullName evidence="2">Uncharacterized protein</fullName>
    </submittedName>
</protein>
<dbReference type="Pfam" id="PF06697">
    <property type="entry name" value="DUF1191"/>
    <property type="match status" value="1"/>
</dbReference>
<keyword evidence="3" id="KW-1185">Reference proteome</keyword>
<reference evidence="2 3" key="1">
    <citation type="journal article" date="2024" name="Plant J.">
        <title>Genome sequences and population genomics reveal climatic adaptation and genomic divergence between two closely related sweetgum species.</title>
        <authorList>
            <person name="Xu W.Q."/>
            <person name="Ren C.Q."/>
            <person name="Zhang X.Y."/>
            <person name="Comes H.P."/>
            <person name="Liu X.H."/>
            <person name="Li Y.G."/>
            <person name="Kettle C.J."/>
            <person name="Jalonen R."/>
            <person name="Gaisberger H."/>
            <person name="Ma Y.Z."/>
            <person name="Qiu Y.X."/>
        </authorList>
    </citation>
    <scope>NUCLEOTIDE SEQUENCE [LARGE SCALE GENOMIC DNA]</scope>
    <source>
        <strain evidence="2">Hangzhou</strain>
    </source>
</reference>
<dbReference type="PANTHER" id="PTHR33512:SF14">
    <property type="entry name" value="EXPRESSED PROTEIN"/>
    <property type="match status" value="1"/>
</dbReference>
<name>A0AAP0X4P0_LIQFO</name>
<gene>
    <name evidence="2" type="ORF">L1049_008580</name>
</gene>
<feature type="signal peptide" evidence="1">
    <location>
        <begin position="1"/>
        <end position="24"/>
    </location>
</feature>
<evidence type="ECO:0000313" key="3">
    <source>
        <dbReference type="Proteomes" id="UP001415857"/>
    </source>
</evidence>
<organism evidence="2 3">
    <name type="scientific">Liquidambar formosana</name>
    <name type="common">Formosan gum</name>
    <dbReference type="NCBI Taxonomy" id="63359"/>
    <lineage>
        <taxon>Eukaryota</taxon>
        <taxon>Viridiplantae</taxon>
        <taxon>Streptophyta</taxon>
        <taxon>Embryophyta</taxon>
        <taxon>Tracheophyta</taxon>
        <taxon>Spermatophyta</taxon>
        <taxon>Magnoliopsida</taxon>
        <taxon>eudicotyledons</taxon>
        <taxon>Gunneridae</taxon>
        <taxon>Pentapetalae</taxon>
        <taxon>Saxifragales</taxon>
        <taxon>Altingiaceae</taxon>
        <taxon>Liquidambar</taxon>
    </lineage>
</organism>
<dbReference type="PANTHER" id="PTHR33512">
    <property type="entry name" value="PROTEIN, PUTATIVE (DUF1191)-RELATED"/>
    <property type="match status" value="1"/>
</dbReference>
<sequence>MGLRRSLAMLFLLIWFFWLPGHRAQLPGSMRALDALLQDYAYMAFHRPKTGIPYVGNVPADLSGIKISAMRLRSGSLRSKGVAMYHEFKIPSRSCCASVCEEARFGIPKLGQLV</sequence>
<dbReference type="GO" id="GO:0016020">
    <property type="term" value="C:membrane"/>
    <property type="evidence" value="ECO:0007669"/>
    <property type="project" value="TreeGrafter"/>
</dbReference>
<proteinExistence type="predicted"/>
<dbReference type="InterPro" id="IPR010605">
    <property type="entry name" value="DUF1191"/>
</dbReference>